<gene>
    <name evidence="2" type="ORF">SAMN06296036_1065</name>
</gene>
<evidence type="ECO:0000313" key="3">
    <source>
        <dbReference type="Proteomes" id="UP000192907"/>
    </source>
</evidence>
<keyword evidence="3" id="KW-1185">Reference proteome</keyword>
<name>A0A1Y6BKA7_9BACT</name>
<dbReference type="RefSeq" id="WP_132318134.1">
    <property type="nucleotide sequence ID" value="NZ_FWZT01000006.1"/>
</dbReference>
<evidence type="ECO:0000313" key="2">
    <source>
        <dbReference type="EMBL" id="SMF15943.1"/>
    </source>
</evidence>
<reference evidence="3" key="1">
    <citation type="submission" date="2017-04" db="EMBL/GenBank/DDBJ databases">
        <authorList>
            <person name="Varghese N."/>
            <person name="Submissions S."/>
        </authorList>
    </citation>
    <scope>NUCLEOTIDE SEQUENCE [LARGE SCALE GENOMIC DNA]</scope>
    <source>
        <strain evidence="3">RKEM611</strain>
    </source>
</reference>
<accession>A0A1Y6BKA7</accession>
<feature type="region of interest" description="Disordered" evidence="1">
    <location>
        <begin position="20"/>
        <end position="96"/>
    </location>
</feature>
<proteinExistence type="predicted"/>
<dbReference type="AlphaFoldDB" id="A0A1Y6BKA7"/>
<evidence type="ECO:0000256" key="1">
    <source>
        <dbReference type="SAM" id="MobiDB-lite"/>
    </source>
</evidence>
<sequence length="179" mass="19271">MRSLEILLLMIFVVNQGCGDTSENSNRTAPIGDKQVYEVDTDKQKAPVETRDSTEAIKPGEQNEELAVEDRNKTPEKEPSESPEPRESLEIPPSGNQYTAIYSSQNWCILADNVPENAKILGLPTCSKGSQHDAEAANRNPVTLIKVNGFWCVQGEGNNGGDALLFIPGCGGGATPDPS</sequence>
<feature type="compositionally biased region" description="Basic and acidic residues" evidence="1">
    <location>
        <begin position="35"/>
        <end position="55"/>
    </location>
</feature>
<dbReference type="Proteomes" id="UP000192907">
    <property type="component" value="Unassembled WGS sequence"/>
</dbReference>
<organism evidence="2 3">
    <name type="scientific">Pseudobacteriovorax antillogorgiicola</name>
    <dbReference type="NCBI Taxonomy" id="1513793"/>
    <lineage>
        <taxon>Bacteria</taxon>
        <taxon>Pseudomonadati</taxon>
        <taxon>Bdellovibrionota</taxon>
        <taxon>Oligoflexia</taxon>
        <taxon>Oligoflexales</taxon>
        <taxon>Pseudobacteriovoracaceae</taxon>
        <taxon>Pseudobacteriovorax</taxon>
    </lineage>
</organism>
<protein>
    <submittedName>
        <fullName evidence="2">Uncharacterized protein</fullName>
    </submittedName>
</protein>
<dbReference type="EMBL" id="FWZT01000006">
    <property type="protein sequence ID" value="SMF15943.1"/>
    <property type="molecule type" value="Genomic_DNA"/>
</dbReference>
<feature type="compositionally biased region" description="Basic and acidic residues" evidence="1">
    <location>
        <begin position="68"/>
        <end position="89"/>
    </location>
</feature>